<protein>
    <recommendedName>
        <fullName evidence="2">Type II secretion system protein H</fullName>
    </recommendedName>
    <alternativeName>
        <fullName evidence="10">General secretion pathway protein H</fullName>
    </alternativeName>
</protein>
<sequence>MELLAVITLLSLMLFLGLPLIQSQYYGHELEHTARQFIRHAQFARQHALYSGTHTVIHPREEGEDGWGLGWQIKVLTPYSADEMANSILVQYDLPASIQIDSHRFRDPHSKVMQIIFNPAGAAKTQHGGFVANRLIVSHAKASHLQRHIILAASGRWRICDPNTPASKKDASC</sequence>
<proteinExistence type="inferred from homology"/>
<dbReference type="SUPFAM" id="SSF54523">
    <property type="entry name" value="Pili subunits"/>
    <property type="match status" value="1"/>
</dbReference>
<keyword evidence="6" id="KW-0812">Transmembrane</keyword>
<dbReference type="GO" id="GO:0015628">
    <property type="term" value="P:protein secretion by the type II secretion system"/>
    <property type="evidence" value="ECO:0007669"/>
    <property type="project" value="InterPro"/>
</dbReference>
<evidence type="ECO:0000256" key="1">
    <source>
        <dbReference type="ARBA" id="ARBA00004377"/>
    </source>
</evidence>
<comment type="similarity">
    <text evidence="9">Belongs to the GSP H family.</text>
</comment>
<feature type="domain" description="General secretion pathway GspH" evidence="11">
    <location>
        <begin position="33"/>
        <end position="155"/>
    </location>
</feature>
<dbReference type="Gene3D" id="3.55.40.10">
    <property type="entry name" value="minor pseudopilin epsh domain"/>
    <property type="match status" value="1"/>
</dbReference>
<comment type="subcellular location">
    <subcellularLocation>
        <location evidence="1">Cell inner membrane</location>
        <topology evidence="1">Single-pass membrane protein</topology>
    </subcellularLocation>
</comment>
<reference evidence="12" key="1">
    <citation type="submission" date="2022-06" db="EMBL/GenBank/DDBJ databases">
        <title>New Polynucleobacter species.</title>
        <authorList>
            <person name="Hahn M.W."/>
        </authorList>
    </citation>
    <scope>NUCLEOTIDE SEQUENCE</scope>
    <source>
        <strain evidence="12">UK-FUSCHL-C3</strain>
    </source>
</reference>
<evidence type="ECO:0000256" key="2">
    <source>
        <dbReference type="ARBA" id="ARBA00021549"/>
    </source>
</evidence>
<dbReference type="AlphaFoldDB" id="A0AAU8A346"/>
<keyword evidence="8" id="KW-0472">Membrane</keyword>
<dbReference type="InterPro" id="IPR045584">
    <property type="entry name" value="Pilin-like"/>
</dbReference>
<evidence type="ECO:0000256" key="3">
    <source>
        <dbReference type="ARBA" id="ARBA00022475"/>
    </source>
</evidence>
<dbReference type="InterPro" id="IPR022346">
    <property type="entry name" value="T2SS_GspH"/>
</dbReference>
<keyword evidence="4" id="KW-0488">Methylation</keyword>
<organism evidence="12">
    <name type="scientific">Polynucleobacter sp. UK-FUSCHL-C3</name>
    <dbReference type="NCBI Taxonomy" id="2955208"/>
    <lineage>
        <taxon>Bacteria</taxon>
        <taxon>Pseudomonadati</taxon>
        <taxon>Pseudomonadota</taxon>
        <taxon>Betaproteobacteria</taxon>
        <taxon>Burkholderiales</taxon>
        <taxon>Burkholderiaceae</taxon>
        <taxon>Polynucleobacter</taxon>
    </lineage>
</organism>
<evidence type="ECO:0000256" key="9">
    <source>
        <dbReference type="ARBA" id="ARBA00025772"/>
    </source>
</evidence>
<gene>
    <name evidence="12" type="ORF">NKE59_01295</name>
</gene>
<evidence type="ECO:0000259" key="11">
    <source>
        <dbReference type="Pfam" id="PF12019"/>
    </source>
</evidence>
<evidence type="ECO:0000256" key="5">
    <source>
        <dbReference type="ARBA" id="ARBA00022519"/>
    </source>
</evidence>
<keyword evidence="5" id="KW-0997">Cell inner membrane</keyword>
<evidence type="ECO:0000256" key="6">
    <source>
        <dbReference type="ARBA" id="ARBA00022692"/>
    </source>
</evidence>
<dbReference type="GO" id="GO:0005886">
    <property type="term" value="C:plasma membrane"/>
    <property type="evidence" value="ECO:0007669"/>
    <property type="project" value="UniProtKB-SubCell"/>
</dbReference>
<evidence type="ECO:0000256" key="4">
    <source>
        <dbReference type="ARBA" id="ARBA00022481"/>
    </source>
</evidence>
<evidence type="ECO:0000256" key="7">
    <source>
        <dbReference type="ARBA" id="ARBA00022989"/>
    </source>
</evidence>
<evidence type="ECO:0000313" key="12">
    <source>
        <dbReference type="EMBL" id="XCC57952.1"/>
    </source>
</evidence>
<keyword evidence="3" id="KW-1003">Cell membrane</keyword>
<dbReference type="Pfam" id="PF12019">
    <property type="entry name" value="GspH"/>
    <property type="match status" value="1"/>
</dbReference>
<name>A0AAU8A346_9BURK</name>
<dbReference type="EMBL" id="CP099959">
    <property type="protein sequence ID" value="XCC57952.1"/>
    <property type="molecule type" value="Genomic_DNA"/>
</dbReference>
<evidence type="ECO:0000256" key="10">
    <source>
        <dbReference type="ARBA" id="ARBA00030775"/>
    </source>
</evidence>
<evidence type="ECO:0000256" key="8">
    <source>
        <dbReference type="ARBA" id="ARBA00023136"/>
    </source>
</evidence>
<accession>A0AAU8A346</accession>
<keyword evidence="7" id="KW-1133">Transmembrane helix</keyword>
<dbReference type="GO" id="GO:0015627">
    <property type="term" value="C:type II protein secretion system complex"/>
    <property type="evidence" value="ECO:0007669"/>
    <property type="project" value="InterPro"/>
</dbReference>